<name>A0A061ASY4_CYBFA</name>
<dbReference type="GO" id="GO:0006120">
    <property type="term" value="P:mitochondrial electron transport, NADH to ubiquinone"/>
    <property type="evidence" value="ECO:0007669"/>
    <property type="project" value="InterPro"/>
</dbReference>
<evidence type="ECO:0000313" key="18">
    <source>
        <dbReference type="EMBL" id="CDR40749.1"/>
    </source>
</evidence>
<evidence type="ECO:0000256" key="16">
    <source>
        <dbReference type="SAM" id="MobiDB-lite"/>
    </source>
</evidence>
<dbReference type="EMBL" id="LK052890">
    <property type="protein sequence ID" value="CDR40749.1"/>
    <property type="molecule type" value="Genomic_DNA"/>
</dbReference>
<keyword evidence="7" id="KW-0597">Phosphoprotein</keyword>
<dbReference type="OMA" id="KWERNAP"/>
<evidence type="ECO:0000256" key="10">
    <source>
        <dbReference type="ARBA" id="ARBA00022982"/>
    </source>
</evidence>
<protein>
    <recommendedName>
        <fullName evidence="5">NADH dehydrogenase [ubiquinone] 1 beta subcomplex subunit 9</fullName>
    </recommendedName>
    <alternativeName>
        <fullName evidence="14">Complex I-B22</fullName>
    </alternativeName>
    <alternativeName>
        <fullName evidence="15">NADH-ubiquinone oxidoreductase B22 subunit</fullName>
    </alternativeName>
</protein>
<evidence type="ECO:0000313" key="20">
    <source>
        <dbReference type="Proteomes" id="UP000189513"/>
    </source>
</evidence>
<keyword evidence="11" id="KW-0007">Acetylation</keyword>
<proteinExistence type="inferred from homology"/>
<reference evidence="18" key="1">
    <citation type="journal article" date="2014" name="Genome Announc.">
        <title>Genome sequence of the yeast Cyberlindnera fabianii (Hansenula fabianii).</title>
        <authorList>
            <person name="Freel K.C."/>
            <person name="Sarilar V."/>
            <person name="Neuveglise C."/>
            <person name="Devillers H."/>
            <person name="Friedrich A."/>
            <person name="Schacherer J."/>
        </authorList>
    </citation>
    <scope>NUCLEOTIDE SEQUENCE</scope>
    <source>
        <strain evidence="18">YJS4271</strain>
    </source>
</reference>
<dbReference type="GO" id="GO:0005743">
    <property type="term" value="C:mitochondrial inner membrane"/>
    <property type="evidence" value="ECO:0007669"/>
    <property type="project" value="UniProtKB-SubCell"/>
</dbReference>
<keyword evidence="6" id="KW-0813">Transport</keyword>
<reference evidence="19" key="3">
    <citation type="submission" date="2017-01" db="EMBL/GenBank/DDBJ databases">
        <authorList>
            <person name="Mah S.A."/>
            <person name="Swanson W.J."/>
            <person name="Moy G.W."/>
            <person name="Vacquier V.D."/>
        </authorList>
    </citation>
    <scope>NUCLEOTIDE SEQUENCE [LARGE SCALE GENOMIC DNA]</scope>
    <source>
        <strain evidence="19">65</strain>
    </source>
</reference>
<dbReference type="InterPro" id="IPR008011">
    <property type="entry name" value="Complex1_LYR_dom"/>
</dbReference>
<evidence type="ECO:0000256" key="7">
    <source>
        <dbReference type="ARBA" id="ARBA00022553"/>
    </source>
</evidence>
<dbReference type="Proteomes" id="UP000189513">
    <property type="component" value="Unassembled WGS sequence"/>
</dbReference>
<dbReference type="PANTHER" id="PTHR12868">
    <property type="entry name" value="NADH-UBIQUINONE OXIDOREDUCTASE B22 SUBUNIT"/>
    <property type="match status" value="1"/>
</dbReference>
<feature type="region of interest" description="Disordered" evidence="16">
    <location>
        <begin position="75"/>
        <end position="106"/>
    </location>
</feature>
<evidence type="ECO:0000256" key="5">
    <source>
        <dbReference type="ARBA" id="ARBA00018684"/>
    </source>
</evidence>
<dbReference type="CDD" id="cd20263">
    <property type="entry name" value="Complex1_LYR_NDUFB9_LYRM3"/>
    <property type="match status" value="1"/>
</dbReference>
<evidence type="ECO:0000256" key="14">
    <source>
        <dbReference type="ARBA" id="ARBA00030192"/>
    </source>
</evidence>
<dbReference type="AlphaFoldDB" id="A0A061ASY4"/>
<evidence type="ECO:0000256" key="8">
    <source>
        <dbReference type="ARBA" id="ARBA00022660"/>
    </source>
</evidence>
<evidence type="ECO:0000256" key="11">
    <source>
        <dbReference type="ARBA" id="ARBA00022990"/>
    </source>
</evidence>
<dbReference type="Pfam" id="PF05347">
    <property type="entry name" value="Complex1_LYR"/>
    <property type="match status" value="1"/>
</dbReference>
<gene>
    <name evidence="19" type="ORF">BON22_2099</name>
    <name evidence="18" type="ORF">CYFA0S_05e03994g</name>
</gene>
<comment type="subcellular location">
    <subcellularLocation>
        <location evidence="2">Mitochondrion inner membrane</location>
        <topology evidence="2">Peripheral membrane protein</topology>
        <orientation evidence="2">Matrix side</orientation>
    </subcellularLocation>
</comment>
<evidence type="ECO:0000256" key="3">
    <source>
        <dbReference type="ARBA" id="ARBA00009508"/>
    </source>
</evidence>
<evidence type="ECO:0000256" key="12">
    <source>
        <dbReference type="ARBA" id="ARBA00023128"/>
    </source>
</evidence>
<dbReference type="PANTHER" id="PTHR12868:SF0">
    <property type="entry name" value="NADH DEHYDROGENASE [UBIQUINONE] 1 BETA SUBCOMPLEX SUBUNIT 9"/>
    <property type="match status" value="1"/>
</dbReference>
<dbReference type="OrthoDB" id="13598at2759"/>
<dbReference type="InterPro" id="IPR045292">
    <property type="entry name" value="Complex1_LYR_NDUFB9_LYRM3"/>
</dbReference>
<evidence type="ECO:0000256" key="6">
    <source>
        <dbReference type="ARBA" id="ARBA00022448"/>
    </source>
</evidence>
<keyword evidence="13" id="KW-0472">Membrane</keyword>
<keyword evidence="20" id="KW-1185">Reference proteome</keyword>
<comment type="similarity">
    <text evidence="3">Belongs to the complex I LYR family.</text>
</comment>
<accession>A0A061ASY4</accession>
<evidence type="ECO:0000259" key="17">
    <source>
        <dbReference type="Pfam" id="PF05347"/>
    </source>
</evidence>
<dbReference type="STRING" id="36022.A0A061ASY4"/>
<evidence type="ECO:0000256" key="15">
    <source>
        <dbReference type="ARBA" id="ARBA00032528"/>
    </source>
</evidence>
<dbReference type="EMBL" id="MPUK01000003">
    <property type="protein sequence ID" value="ONH68443.1"/>
    <property type="molecule type" value="Genomic_DNA"/>
</dbReference>
<evidence type="ECO:0000256" key="4">
    <source>
        <dbReference type="ARBA" id="ARBA00011790"/>
    </source>
</evidence>
<keyword evidence="9" id="KW-0999">Mitochondrion inner membrane</keyword>
<comment type="function">
    <text evidence="1">Accessory subunit of the mitochondrial membrane respiratory chain NADH dehydrogenase (Complex I), that is believed to be not involved in catalysis. Complex I functions in the transfer of electrons from NADH to the respiratory chain. The immediate electron acceptor for the enzyme is believed to be ubiquinone.</text>
</comment>
<evidence type="ECO:0000256" key="1">
    <source>
        <dbReference type="ARBA" id="ARBA00002920"/>
    </source>
</evidence>
<sequence length="106" mass="12580">MSSVVPFSPQNRHVVMTLYRRSLKLAKDWINRRDHYRIKAMEIRAQFDLYKDVGNPKELRALIEKTEDMLAKYKHPDPFISPTRPGGTKFERYVPPSLDKPLPYNY</sequence>
<keyword evidence="8" id="KW-0679">Respiratory chain</keyword>
<keyword evidence="10" id="KW-0249">Electron transport</keyword>
<evidence type="ECO:0000313" key="19">
    <source>
        <dbReference type="EMBL" id="ONH68443.1"/>
    </source>
</evidence>
<evidence type="ECO:0000256" key="2">
    <source>
        <dbReference type="ARBA" id="ARBA00004443"/>
    </source>
</evidence>
<feature type="domain" description="Complex 1 LYR protein" evidence="17">
    <location>
        <begin position="15"/>
        <end position="69"/>
    </location>
</feature>
<keyword evidence="19" id="KW-0830">Ubiquinone</keyword>
<reference evidence="20" key="2">
    <citation type="journal article" date="2017" name="Genome Announc.">
        <title>Genome sequences of Cyberlindnera fabianii 65, Pichia kudriavzevii 129, and Saccharomyces cerevisiae 131 isolated from fermented masau fruits in Zimbabwe.</title>
        <authorList>
            <person name="van Rijswijck I.M.H."/>
            <person name="Derks M.F.L."/>
            <person name="Abee T."/>
            <person name="de Ridder D."/>
            <person name="Smid E.J."/>
        </authorList>
    </citation>
    <scope>NUCLEOTIDE SEQUENCE [LARGE SCALE GENOMIC DNA]</scope>
    <source>
        <strain evidence="20">65</strain>
    </source>
</reference>
<comment type="subunit">
    <text evidence="4">Mammalian complex I is composed of 45 different subunits.</text>
</comment>
<organism evidence="18">
    <name type="scientific">Cyberlindnera fabianii</name>
    <name type="common">Yeast</name>
    <name type="synonym">Hansenula fabianii</name>
    <dbReference type="NCBI Taxonomy" id="36022"/>
    <lineage>
        <taxon>Eukaryota</taxon>
        <taxon>Fungi</taxon>
        <taxon>Dikarya</taxon>
        <taxon>Ascomycota</taxon>
        <taxon>Saccharomycotina</taxon>
        <taxon>Saccharomycetes</taxon>
        <taxon>Phaffomycetales</taxon>
        <taxon>Phaffomycetaceae</taxon>
        <taxon>Cyberlindnera</taxon>
    </lineage>
</organism>
<dbReference type="InterPro" id="IPR033034">
    <property type="entry name" value="NDUFB9"/>
</dbReference>
<keyword evidence="12" id="KW-0496">Mitochondrion</keyword>
<evidence type="ECO:0000256" key="9">
    <source>
        <dbReference type="ARBA" id="ARBA00022792"/>
    </source>
</evidence>
<evidence type="ECO:0000256" key="13">
    <source>
        <dbReference type="ARBA" id="ARBA00023136"/>
    </source>
</evidence>
<dbReference type="VEuPathDB" id="FungiDB:BON22_2099"/>